<evidence type="ECO:0000313" key="3">
    <source>
        <dbReference type="Proteomes" id="UP001500866"/>
    </source>
</evidence>
<keyword evidence="3" id="KW-1185">Reference proteome</keyword>
<keyword evidence="1" id="KW-0812">Transmembrane</keyword>
<gene>
    <name evidence="2" type="ORF">GCM10009001_00430</name>
</gene>
<comment type="caution">
    <text evidence="2">The sequence shown here is derived from an EMBL/GenBank/DDBJ whole genome shotgun (WGS) entry which is preliminary data.</text>
</comment>
<feature type="transmembrane region" description="Helical" evidence="1">
    <location>
        <begin position="6"/>
        <end position="26"/>
    </location>
</feature>
<name>A0ABP3QCW4_9BACI</name>
<dbReference type="EMBL" id="BAAADS010000001">
    <property type="protein sequence ID" value="GAA0588493.1"/>
    <property type="molecule type" value="Genomic_DNA"/>
</dbReference>
<dbReference type="InterPro" id="IPR025917">
    <property type="entry name" value="YuiB"/>
</dbReference>
<accession>A0ABP3QCW4</accession>
<dbReference type="RefSeq" id="WP_343809183.1">
    <property type="nucleotide sequence ID" value="NZ_BAAADS010000001.1"/>
</dbReference>
<sequence length="103" mass="11700">MIQLVVSILLFFVIFFGLAFILNMLLRRTWLMAFIYPIIILMIVDDFSTAEYFKNPGGAFSEAFTRLVNITAVDIIILGAGFIGTIVSGFVIRFLRKSGYQMF</sequence>
<proteinExistence type="predicted"/>
<evidence type="ECO:0000256" key="1">
    <source>
        <dbReference type="SAM" id="Phobius"/>
    </source>
</evidence>
<reference evidence="3" key="1">
    <citation type="journal article" date="2019" name="Int. J. Syst. Evol. Microbiol.">
        <title>The Global Catalogue of Microorganisms (GCM) 10K type strain sequencing project: providing services to taxonomists for standard genome sequencing and annotation.</title>
        <authorList>
            <consortium name="The Broad Institute Genomics Platform"/>
            <consortium name="The Broad Institute Genome Sequencing Center for Infectious Disease"/>
            <person name="Wu L."/>
            <person name="Ma J."/>
        </authorList>
    </citation>
    <scope>NUCLEOTIDE SEQUENCE [LARGE SCALE GENOMIC DNA]</scope>
    <source>
        <strain evidence="3">JCM 15395</strain>
    </source>
</reference>
<organism evidence="2 3">
    <name type="scientific">Virgibacillus siamensis</name>
    <dbReference type="NCBI Taxonomy" id="480071"/>
    <lineage>
        <taxon>Bacteria</taxon>
        <taxon>Bacillati</taxon>
        <taxon>Bacillota</taxon>
        <taxon>Bacilli</taxon>
        <taxon>Bacillales</taxon>
        <taxon>Bacillaceae</taxon>
        <taxon>Virgibacillus</taxon>
    </lineage>
</organism>
<keyword evidence="1" id="KW-0472">Membrane</keyword>
<dbReference type="Proteomes" id="UP001500866">
    <property type="component" value="Unassembled WGS sequence"/>
</dbReference>
<evidence type="ECO:0000313" key="2">
    <source>
        <dbReference type="EMBL" id="GAA0588493.1"/>
    </source>
</evidence>
<feature type="transmembrane region" description="Helical" evidence="1">
    <location>
        <begin position="33"/>
        <end position="50"/>
    </location>
</feature>
<protein>
    <submittedName>
        <fullName evidence="2">YuiB family protein</fullName>
    </submittedName>
</protein>
<keyword evidence="1" id="KW-1133">Transmembrane helix</keyword>
<dbReference type="Pfam" id="PF14068">
    <property type="entry name" value="YuiB"/>
    <property type="match status" value="1"/>
</dbReference>
<feature type="transmembrane region" description="Helical" evidence="1">
    <location>
        <begin position="70"/>
        <end position="95"/>
    </location>
</feature>